<keyword evidence="3" id="KW-1185">Reference proteome</keyword>
<dbReference type="Proteomes" id="UP001172102">
    <property type="component" value="Unassembled WGS sequence"/>
</dbReference>
<organism evidence="2 3">
    <name type="scientific">Lasiosphaeris hirsuta</name>
    <dbReference type="NCBI Taxonomy" id="260670"/>
    <lineage>
        <taxon>Eukaryota</taxon>
        <taxon>Fungi</taxon>
        <taxon>Dikarya</taxon>
        <taxon>Ascomycota</taxon>
        <taxon>Pezizomycotina</taxon>
        <taxon>Sordariomycetes</taxon>
        <taxon>Sordariomycetidae</taxon>
        <taxon>Sordariales</taxon>
        <taxon>Lasiosphaeriaceae</taxon>
        <taxon>Lasiosphaeris</taxon>
    </lineage>
</organism>
<dbReference type="AlphaFoldDB" id="A0AA40ANL2"/>
<dbReference type="EMBL" id="JAUKUA010000003">
    <property type="protein sequence ID" value="KAK0719100.1"/>
    <property type="molecule type" value="Genomic_DNA"/>
</dbReference>
<sequence length="344" mass="37941">MAQSSRPPANAFVATARKVYNPIGFTKGYNFVLFFIFAGAMMGFVLARFQYLDHYGTMCRTPGIGECYWSTKGISEIGLRMHLAAILPAGFLVCFQFVPAIRHKALLFHRISGYLILTLSLVSTIGAFMTGRHAFGGGLDIQLGVGVLGISFTVCMVLAYINIKRLQIEQHRAWMLRGWFYAASIITLRVIMIIMANIVSSTGEYYASRPCAQVDYTLGENRTRTLYPDCEPFYTGQNLDQYVLIPAKIGVPGTNSATAAAALGESFGAAFWLALFLHAVGIEVYLRLTPREHGRLRDVSYQRQKEAGMRNPGSAGLTADRLGDAAPWEPASTLYQDLIQSSDK</sequence>
<feature type="transmembrane region" description="Helical" evidence="1">
    <location>
        <begin position="269"/>
        <end position="288"/>
    </location>
</feature>
<gene>
    <name evidence="2" type="ORF">B0H67DRAFT_532697</name>
</gene>
<feature type="transmembrane region" description="Helical" evidence="1">
    <location>
        <begin position="113"/>
        <end position="135"/>
    </location>
</feature>
<dbReference type="InterPro" id="IPR018750">
    <property type="entry name" value="DUF2306_membrane"/>
</dbReference>
<reference evidence="2" key="1">
    <citation type="submission" date="2023-06" db="EMBL/GenBank/DDBJ databases">
        <title>Genome-scale phylogeny and comparative genomics of the fungal order Sordariales.</title>
        <authorList>
            <consortium name="Lawrence Berkeley National Laboratory"/>
            <person name="Hensen N."/>
            <person name="Bonometti L."/>
            <person name="Westerberg I."/>
            <person name="Brannstrom I.O."/>
            <person name="Guillou S."/>
            <person name="Cros-Aarteil S."/>
            <person name="Calhoun S."/>
            <person name="Haridas S."/>
            <person name="Kuo A."/>
            <person name="Mondo S."/>
            <person name="Pangilinan J."/>
            <person name="Riley R."/>
            <person name="Labutti K."/>
            <person name="Andreopoulos B."/>
            <person name="Lipzen A."/>
            <person name="Chen C."/>
            <person name="Yanf M."/>
            <person name="Daum C."/>
            <person name="Ng V."/>
            <person name="Clum A."/>
            <person name="Steindorff A."/>
            <person name="Ohm R."/>
            <person name="Martin F."/>
            <person name="Silar P."/>
            <person name="Natvig D."/>
            <person name="Lalanne C."/>
            <person name="Gautier V."/>
            <person name="Ament-Velasquez S.L."/>
            <person name="Kruys A."/>
            <person name="Hutchinson M.I."/>
            <person name="Powell A.J."/>
            <person name="Barry K."/>
            <person name="Miller A.N."/>
            <person name="Grigoriev I.V."/>
            <person name="Debuchy R."/>
            <person name="Gladieux P."/>
            <person name="Thoren M.H."/>
            <person name="Johannesson H."/>
        </authorList>
    </citation>
    <scope>NUCLEOTIDE SEQUENCE</scope>
    <source>
        <strain evidence="2">SMH4607-1</strain>
    </source>
</reference>
<keyword evidence="1" id="KW-0812">Transmembrane</keyword>
<feature type="transmembrane region" description="Helical" evidence="1">
    <location>
        <begin position="28"/>
        <end position="47"/>
    </location>
</feature>
<evidence type="ECO:0000256" key="1">
    <source>
        <dbReference type="SAM" id="Phobius"/>
    </source>
</evidence>
<proteinExistence type="predicted"/>
<evidence type="ECO:0008006" key="4">
    <source>
        <dbReference type="Google" id="ProtNLM"/>
    </source>
</evidence>
<comment type="caution">
    <text evidence="2">The sequence shown here is derived from an EMBL/GenBank/DDBJ whole genome shotgun (WGS) entry which is preliminary data.</text>
</comment>
<feature type="transmembrane region" description="Helical" evidence="1">
    <location>
        <begin position="81"/>
        <end position="101"/>
    </location>
</feature>
<name>A0AA40ANL2_9PEZI</name>
<feature type="transmembrane region" description="Helical" evidence="1">
    <location>
        <begin position="141"/>
        <end position="163"/>
    </location>
</feature>
<keyword evidence="1" id="KW-1133">Transmembrane helix</keyword>
<feature type="transmembrane region" description="Helical" evidence="1">
    <location>
        <begin position="175"/>
        <end position="199"/>
    </location>
</feature>
<keyword evidence="1" id="KW-0472">Membrane</keyword>
<evidence type="ECO:0000313" key="3">
    <source>
        <dbReference type="Proteomes" id="UP001172102"/>
    </source>
</evidence>
<evidence type="ECO:0000313" key="2">
    <source>
        <dbReference type="EMBL" id="KAK0719100.1"/>
    </source>
</evidence>
<accession>A0AA40ANL2</accession>
<dbReference type="Pfam" id="PF10067">
    <property type="entry name" value="DUF2306"/>
    <property type="match status" value="1"/>
</dbReference>
<protein>
    <recommendedName>
        <fullName evidence="4">Microtubule associated protein</fullName>
    </recommendedName>
</protein>